<proteinExistence type="predicted"/>
<keyword evidence="2" id="KW-1185">Reference proteome</keyword>
<organism evidence="1 2">
    <name type="scientific">Paraburkholderia sejongensis</name>
    <dbReference type="NCBI Taxonomy" id="2886946"/>
    <lineage>
        <taxon>Bacteria</taxon>
        <taxon>Pseudomonadati</taxon>
        <taxon>Pseudomonadota</taxon>
        <taxon>Betaproteobacteria</taxon>
        <taxon>Burkholderiales</taxon>
        <taxon>Burkholderiaceae</taxon>
        <taxon>Paraburkholderia</taxon>
    </lineage>
</organism>
<protein>
    <submittedName>
        <fullName evidence="1">Uncharacterized protein</fullName>
    </submittedName>
</protein>
<accession>A0ABS8K6B8</accession>
<dbReference type="EMBL" id="JAJITD010000048">
    <property type="protein sequence ID" value="MCC8397701.1"/>
    <property type="molecule type" value="Genomic_DNA"/>
</dbReference>
<comment type="caution">
    <text evidence="1">The sequence shown here is derived from an EMBL/GenBank/DDBJ whole genome shotgun (WGS) entry which is preliminary data.</text>
</comment>
<dbReference type="Proteomes" id="UP001431019">
    <property type="component" value="Unassembled WGS sequence"/>
</dbReference>
<gene>
    <name evidence="1" type="ORF">LJ656_34795</name>
</gene>
<dbReference type="RefSeq" id="WP_230513952.1">
    <property type="nucleotide sequence ID" value="NZ_JAJITD010000048.1"/>
</dbReference>
<name>A0ABS8K6B8_9BURK</name>
<reference evidence="1 2" key="1">
    <citation type="submission" date="2021-11" db="EMBL/GenBank/DDBJ databases">
        <authorList>
            <person name="Oh E.-T."/>
            <person name="Kim S.-B."/>
        </authorList>
    </citation>
    <scope>NUCLEOTIDE SEQUENCE [LARGE SCALE GENOMIC DNA]</scope>
    <source>
        <strain evidence="1 2">MMS20-SJTR3</strain>
    </source>
</reference>
<evidence type="ECO:0000313" key="1">
    <source>
        <dbReference type="EMBL" id="MCC8397701.1"/>
    </source>
</evidence>
<evidence type="ECO:0000313" key="2">
    <source>
        <dbReference type="Proteomes" id="UP001431019"/>
    </source>
</evidence>
<sequence>MRQTVTDAQRSVARSILTTAMAVLRDDQPFNPANTVFGHNFAAEPLPGTPGMEYRFENPVLPRTRVTLYTHEDPADHSFDRASVKRVPTAFTVSFSPLMEGITRSDLENLLSLDIGYWIDGHGDRWPSLCENAVIA</sequence>